<evidence type="ECO:0000259" key="1">
    <source>
        <dbReference type="Pfam" id="PF01208"/>
    </source>
</evidence>
<reference evidence="2 3" key="1">
    <citation type="submission" date="2016-11" db="EMBL/GenBank/DDBJ databases">
        <authorList>
            <person name="Jaros S."/>
            <person name="Januszkiewicz K."/>
            <person name="Wedrychowicz H."/>
        </authorList>
    </citation>
    <scope>NUCLEOTIDE SEQUENCE [LARGE SCALE GENOMIC DNA]</scope>
    <source>
        <strain evidence="2 3">DSM 15970</strain>
    </source>
</reference>
<dbReference type="EMBL" id="FQYT01000011">
    <property type="protein sequence ID" value="SHJ06987.1"/>
    <property type="molecule type" value="Genomic_DNA"/>
</dbReference>
<keyword evidence="3" id="KW-1185">Reference proteome</keyword>
<dbReference type="InterPro" id="IPR000257">
    <property type="entry name" value="Uroporphyrinogen_deCOase"/>
</dbReference>
<dbReference type="GO" id="GO:0006779">
    <property type="term" value="P:porphyrin-containing compound biosynthetic process"/>
    <property type="evidence" value="ECO:0007669"/>
    <property type="project" value="InterPro"/>
</dbReference>
<sequence>MGLYEERLARVRAAVNLEPVDRVPHLSAGPAAMAAYSKVPLKDYVSDMELNCTANIKYVNDFNMDGTQAPIFDPNILFLQWFSPIVLPGEGSVGENELWQVHEKEVMSEDDYDKILENGYDEWRVDFLTKKYDAFNKSKKYFDYYPTALKRHKEAGIPSFVDGVFQSPFESLCGARSLETFLIDDLMESPEKVEKVFEKVHEFNMKSYIAQIENPETRPIGVWVGGWRGTPSMLNTEMFEQYSWKYMRELIDLCIQYDIIPLCHLDSNWDNGLEYFKTIPAKKAIVSLDGKTDMYLAKEILGGHSCIMGDVPAEMLAFAKPEKVYAYASKLIKDIGPTGYIMCSGCDVPFNADFENVKMMQKAVEDSAVK</sequence>
<dbReference type="Proteomes" id="UP000184342">
    <property type="component" value="Unassembled WGS sequence"/>
</dbReference>
<name>A0A1M6GAW3_9FIRM</name>
<evidence type="ECO:0000313" key="3">
    <source>
        <dbReference type="Proteomes" id="UP000184342"/>
    </source>
</evidence>
<dbReference type="InterPro" id="IPR038071">
    <property type="entry name" value="UROD/MetE-like_sf"/>
</dbReference>
<evidence type="ECO:0000313" key="2">
    <source>
        <dbReference type="EMBL" id="SHJ06987.1"/>
    </source>
</evidence>
<dbReference type="GO" id="GO:0004853">
    <property type="term" value="F:uroporphyrinogen decarboxylase activity"/>
    <property type="evidence" value="ECO:0007669"/>
    <property type="project" value="InterPro"/>
</dbReference>
<dbReference type="STRING" id="1122934.SAMN02745691_01302"/>
<dbReference type="InterPro" id="IPR052024">
    <property type="entry name" value="Methanogen_methyltrans"/>
</dbReference>
<dbReference type="RefSeq" id="WP_073993547.1">
    <property type="nucleotide sequence ID" value="NZ_FQYT01000011.1"/>
</dbReference>
<dbReference type="Gene3D" id="3.20.20.210">
    <property type="match status" value="1"/>
</dbReference>
<proteinExistence type="predicted"/>
<dbReference type="PANTHER" id="PTHR47099:SF1">
    <property type="entry name" value="METHYLCOBAMIDE:COM METHYLTRANSFERASE MTBA"/>
    <property type="match status" value="1"/>
</dbReference>
<dbReference type="PANTHER" id="PTHR47099">
    <property type="entry name" value="METHYLCOBAMIDE:COM METHYLTRANSFERASE MTBA"/>
    <property type="match status" value="1"/>
</dbReference>
<dbReference type="Pfam" id="PF01208">
    <property type="entry name" value="URO-D"/>
    <property type="match status" value="1"/>
</dbReference>
<dbReference type="AlphaFoldDB" id="A0A1M6GAW3"/>
<accession>A0A1M6GAW3</accession>
<protein>
    <submittedName>
        <fullName evidence="2">Uroporphyrinogen-III decarboxylase</fullName>
    </submittedName>
</protein>
<gene>
    <name evidence="2" type="ORF">SAMN02745691_01302</name>
</gene>
<organism evidence="2 3">
    <name type="scientific">Parasporobacterium paucivorans DSM 15970</name>
    <dbReference type="NCBI Taxonomy" id="1122934"/>
    <lineage>
        <taxon>Bacteria</taxon>
        <taxon>Bacillati</taxon>
        <taxon>Bacillota</taxon>
        <taxon>Clostridia</taxon>
        <taxon>Lachnospirales</taxon>
        <taxon>Lachnospiraceae</taxon>
        <taxon>Parasporobacterium</taxon>
    </lineage>
</organism>
<dbReference type="OrthoDB" id="1914371at2"/>
<dbReference type="SUPFAM" id="SSF51726">
    <property type="entry name" value="UROD/MetE-like"/>
    <property type="match status" value="1"/>
</dbReference>
<feature type="domain" description="Uroporphyrinogen decarboxylase (URO-D)" evidence="1">
    <location>
        <begin position="163"/>
        <end position="365"/>
    </location>
</feature>